<accession>A0ABY8J6D1</accession>
<reference evidence="2 3" key="1">
    <citation type="submission" date="2023-04" db="EMBL/GenBank/DDBJ databases">
        <title>Genome sequence of Halobacillus naozhouensis KACC 21980.</title>
        <authorList>
            <person name="Kim S."/>
            <person name="Heo J."/>
            <person name="Kwon S.-W."/>
        </authorList>
    </citation>
    <scope>NUCLEOTIDE SEQUENCE [LARGE SCALE GENOMIC DNA]</scope>
    <source>
        <strain evidence="2 3">KCTC 13234</strain>
    </source>
</reference>
<evidence type="ECO:0000313" key="2">
    <source>
        <dbReference type="EMBL" id="WFT76325.1"/>
    </source>
</evidence>
<feature type="domain" description="YgjP-like metallopeptidase" evidence="1">
    <location>
        <begin position="24"/>
        <end position="145"/>
    </location>
</feature>
<proteinExistence type="predicted"/>
<organism evidence="2 3">
    <name type="scientific">Halobacillus naozhouensis</name>
    <dbReference type="NCBI Taxonomy" id="554880"/>
    <lineage>
        <taxon>Bacteria</taxon>
        <taxon>Bacillati</taxon>
        <taxon>Bacillota</taxon>
        <taxon>Bacilli</taxon>
        <taxon>Bacillales</taxon>
        <taxon>Bacillaceae</taxon>
        <taxon>Halobacillus</taxon>
    </lineage>
</organism>
<gene>
    <name evidence="2" type="ORF">P9989_08175</name>
</gene>
<name>A0ABY8J6D1_9BACI</name>
<dbReference type="Pfam" id="PF01863">
    <property type="entry name" value="YgjP-like"/>
    <property type="match status" value="1"/>
</dbReference>
<dbReference type="EMBL" id="CP121671">
    <property type="protein sequence ID" value="WFT76325.1"/>
    <property type="molecule type" value="Genomic_DNA"/>
</dbReference>
<protein>
    <submittedName>
        <fullName evidence="2">DUF45 domain-containing protein</fullName>
    </submittedName>
</protein>
<evidence type="ECO:0000313" key="3">
    <source>
        <dbReference type="Proteomes" id="UP001221597"/>
    </source>
</evidence>
<dbReference type="RefSeq" id="WP_283078279.1">
    <property type="nucleotide sequence ID" value="NZ_CP121671.1"/>
</dbReference>
<dbReference type="Proteomes" id="UP001221597">
    <property type="component" value="Chromosome"/>
</dbReference>
<evidence type="ECO:0000259" key="1">
    <source>
        <dbReference type="Pfam" id="PF01863"/>
    </source>
</evidence>
<sequence>MPIIEDEQRTIEYTLTTLSDVHFIKIYLDDLNGAHVTAPEAKSTDKVDDFLHKKTQWMKEKWQKLHQDLYKSVEWDSDQPVRITYLGRAYQVMMEPGTQTRFYFSKGKFFFTYPEQLTQQEIQSELERAKEEWLKEKAEEKFNSLHKWTILPEPDKLRLGYKEERTIYLNWRLIQRPKQKIATVVDDLIEERTY</sequence>
<keyword evidence="3" id="KW-1185">Reference proteome</keyword>
<dbReference type="InterPro" id="IPR002725">
    <property type="entry name" value="YgjP-like_metallopeptidase"/>
</dbReference>